<evidence type="ECO:0000313" key="5">
    <source>
        <dbReference type="Proteomes" id="UP000233551"/>
    </source>
</evidence>
<accession>A0A218X459</accession>
<evidence type="ECO:0000256" key="1">
    <source>
        <dbReference type="SAM" id="SignalP"/>
    </source>
</evidence>
<evidence type="ECO:0000313" key="3">
    <source>
        <dbReference type="EMBL" id="PKI65760.1"/>
    </source>
</evidence>
<feature type="chain" id="PRO_5014071864" evidence="1">
    <location>
        <begin position="25"/>
        <end position="83"/>
    </location>
</feature>
<dbReference type="AlphaFoldDB" id="A0A218X459"/>
<dbReference type="EMBL" id="PGOL01000729">
    <property type="protein sequence ID" value="PKI65760.1"/>
    <property type="molecule type" value="Genomic_DNA"/>
</dbReference>
<comment type="caution">
    <text evidence="2">The sequence shown here is derived from an EMBL/GenBank/DDBJ whole genome shotgun (WGS) entry which is preliminary data.</text>
</comment>
<reference evidence="4" key="1">
    <citation type="journal article" date="2017" name="Plant J.">
        <title>The pomegranate (Punica granatum L.) genome and the genomics of punicalagin biosynthesis.</title>
        <authorList>
            <person name="Qin G."/>
            <person name="Xu C."/>
            <person name="Ming R."/>
            <person name="Tang H."/>
            <person name="Guyot R."/>
            <person name="Kramer E.M."/>
            <person name="Hu Y."/>
            <person name="Yi X."/>
            <person name="Qi Y."/>
            <person name="Xu X."/>
            <person name="Gao Z."/>
            <person name="Pan H."/>
            <person name="Jian J."/>
            <person name="Tian Y."/>
            <person name="Yue Z."/>
            <person name="Xu Y."/>
        </authorList>
    </citation>
    <scope>NUCLEOTIDE SEQUENCE [LARGE SCALE GENOMIC DNA]</scope>
    <source>
        <strain evidence="4">cv. Dabenzi</strain>
    </source>
</reference>
<reference evidence="2" key="2">
    <citation type="submission" date="2017-06" db="EMBL/GenBank/DDBJ databases">
        <title>The pomegranate genome and the genomics of punicalagin biosynthesis.</title>
        <authorList>
            <person name="Xu C."/>
        </authorList>
    </citation>
    <scope>NUCLEOTIDE SEQUENCE [LARGE SCALE GENOMIC DNA]</scope>
    <source>
        <tissue evidence="2">Fresh leaf</tissue>
    </source>
</reference>
<gene>
    <name evidence="2" type="ORF">CDL15_Pgr022872</name>
    <name evidence="3" type="ORF">CRG98_013832</name>
</gene>
<reference evidence="3 5" key="3">
    <citation type="submission" date="2017-11" db="EMBL/GenBank/DDBJ databases">
        <title>De-novo sequencing of pomegranate (Punica granatum L.) genome.</title>
        <authorList>
            <person name="Akparov Z."/>
            <person name="Amiraslanov A."/>
            <person name="Hajiyeva S."/>
            <person name="Abbasov M."/>
            <person name="Kaur K."/>
            <person name="Hamwieh A."/>
            <person name="Solovyev V."/>
            <person name="Salamov A."/>
            <person name="Braich B."/>
            <person name="Kosarev P."/>
            <person name="Mahmoud A."/>
            <person name="Hajiyev E."/>
            <person name="Babayeva S."/>
            <person name="Izzatullayeva V."/>
            <person name="Mammadov A."/>
            <person name="Mammadov A."/>
            <person name="Sharifova S."/>
            <person name="Ojaghi J."/>
            <person name="Eynullazada K."/>
            <person name="Bayramov B."/>
            <person name="Abdulazimova A."/>
            <person name="Shahmuradov I."/>
        </authorList>
    </citation>
    <scope>NUCLEOTIDE SEQUENCE [LARGE SCALE GENOMIC DNA]</scope>
    <source>
        <strain evidence="3">AG2017</strain>
        <strain evidence="5">cv. AG2017</strain>
        <tissue evidence="3">Leaf</tissue>
    </source>
</reference>
<name>A0A218X459_PUNGR</name>
<feature type="signal peptide" evidence="1">
    <location>
        <begin position="1"/>
        <end position="24"/>
    </location>
</feature>
<dbReference type="Proteomes" id="UP000233551">
    <property type="component" value="Unassembled WGS sequence"/>
</dbReference>
<sequence>MAMNKTTAAIFVLAVVVMPFVATGESTGQCLNDCMAMCLQSRSSADKKYCHDACEEYCIYGEANLSNTDDARPPVATVHRMNA</sequence>
<dbReference type="Proteomes" id="UP000197138">
    <property type="component" value="Unassembled WGS sequence"/>
</dbReference>
<protein>
    <submittedName>
        <fullName evidence="2">Uncharacterized protein</fullName>
    </submittedName>
</protein>
<dbReference type="EMBL" id="MTKT01002440">
    <property type="protein sequence ID" value="OWM79460.1"/>
    <property type="molecule type" value="Genomic_DNA"/>
</dbReference>
<organism evidence="2 4">
    <name type="scientific">Punica granatum</name>
    <name type="common">Pomegranate</name>
    <dbReference type="NCBI Taxonomy" id="22663"/>
    <lineage>
        <taxon>Eukaryota</taxon>
        <taxon>Viridiplantae</taxon>
        <taxon>Streptophyta</taxon>
        <taxon>Embryophyta</taxon>
        <taxon>Tracheophyta</taxon>
        <taxon>Spermatophyta</taxon>
        <taxon>Magnoliopsida</taxon>
        <taxon>eudicotyledons</taxon>
        <taxon>Gunneridae</taxon>
        <taxon>Pentapetalae</taxon>
        <taxon>rosids</taxon>
        <taxon>malvids</taxon>
        <taxon>Myrtales</taxon>
        <taxon>Lythraceae</taxon>
        <taxon>Punica</taxon>
    </lineage>
</organism>
<proteinExistence type="predicted"/>
<keyword evidence="1" id="KW-0732">Signal</keyword>
<evidence type="ECO:0000313" key="4">
    <source>
        <dbReference type="Proteomes" id="UP000197138"/>
    </source>
</evidence>
<evidence type="ECO:0000313" key="2">
    <source>
        <dbReference type="EMBL" id="OWM79460.1"/>
    </source>
</evidence>
<keyword evidence="5" id="KW-1185">Reference proteome</keyword>